<dbReference type="PANTHER" id="PTHR10073">
    <property type="entry name" value="DNA MISMATCH REPAIR PROTEIN MLH, PMS, MUTL"/>
    <property type="match status" value="1"/>
</dbReference>
<proteinExistence type="inferred from homology"/>
<dbReference type="GO" id="GO:0032389">
    <property type="term" value="C:MutLalpha complex"/>
    <property type="evidence" value="ECO:0007669"/>
    <property type="project" value="TreeGrafter"/>
</dbReference>
<dbReference type="STRING" id="215637.A0A4Q0A0S5"/>
<feature type="region of interest" description="Disordered" evidence="2">
    <location>
        <begin position="107"/>
        <end position="143"/>
    </location>
</feature>
<sequence length="179" mass="19389">MCTFGDLTTMWTYGFCGEALSSFCTLAHVTVTPAMADLSLHGVQLSYTSTGVLKSQMALGPEVGTMIMLSQLFAQWPVWVFDPKFCLLLMSYSVALDEHTSDGALDMMGNNASDVEKPSPAPETDGSQWQNHSPDDKLPSPRSSWIDGYVSLSRSDVAAVGRSTSCWKFISPAPPNPLL</sequence>
<dbReference type="EMBL" id="ML002258">
    <property type="protein sequence ID" value="RKP39604.1"/>
    <property type="molecule type" value="Genomic_DNA"/>
</dbReference>
<dbReference type="PANTHER" id="PTHR10073:SF52">
    <property type="entry name" value="MISMATCH REPAIR ENDONUCLEASE PMS2"/>
    <property type="match status" value="1"/>
</dbReference>
<organism evidence="3 4">
    <name type="scientific">Dimargaris cristalligena</name>
    <dbReference type="NCBI Taxonomy" id="215637"/>
    <lineage>
        <taxon>Eukaryota</taxon>
        <taxon>Fungi</taxon>
        <taxon>Fungi incertae sedis</taxon>
        <taxon>Zoopagomycota</taxon>
        <taxon>Kickxellomycotina</taxon>
        <taxon>Dimargaritomycetes</taxon>
        <taxon>Dimargaritales</taxon>
        <taxon>Dimargaritaceae</taxon>
        <taxon>Dimargaris</taxon>
    </lineage>
</organism>
<evidence type="ECO:0000313" key="4">
    <source>
        <dbReference type="Proteomes" id="UP000268162"/>
    </source>
</evidence>
<comment type="similarity">
    <text evidence="1">Belongs to the DNA mismatch repair MutL/HexB family.</text>
</comment>
<dbReference type="InterPro" id="IPR036890">
    <property type="entry name" value="HATPase_C_sf"/>
</dbReference>
<evidence type="ECO:0000313" key="3">
    <source>
        <dbReference type="EMBL" id="RKP39604.1"/>
    </source>
</evidence>
<gene>
    <name evidence="3" type="ORF">BJ085DRAFT_29764</name>
</gene>
<name>A0A4Q0A0S5_9FUNG</name>
<evidence type="ECO:0000256" key="2">
    <source>
        <dbReference type="SAM" id="MobiDB-lite"/>
    </source>
</evidence>
<dbReference type="Gene3D" id="3.30.565.10">
    <property type="entry name" value="Histidine kinase-like ATPase, C-terminal domain"/>
    <property type="match status" value="1"/>
</dbReference>
<keyword evidence="4" id="KW-1185">Reference proteome</keyword>
<dbReference type="AlphaFoldDB" id="A0A4Q0A0S5"/>
<dbReference type="GO" id="GO:0006298">
    <property type="term" value="P:mismatch repair"/>
    <property type="evidence" value="ECO:0007669"/>
    <property type="project" value="InterPro"/>
</dbReference>
<dbReference type="GO" id="GO:0140664">
    <property type="term" value="F:ATP-dependent DNA damage sensor activity"/>
    <property type="evidence" value="ECO:0007669"/>
    <property type="project" value="InterPro"/>
</dbReference>
<dbReference type="InterPro" id="IPR038973">
    <property type="entry name" value="MutL/Mlh/Pms-like"/>
</dbReference>
<reference evidence="4" key="1">
    <citation type="journal article" date="2018" name="Nat. Microbiol.">
        <title>Leveraging single-cell genomics to expand the fungal tree of life.</title>
        <authorList>
            <person name="Ahrendt S.R."/>
            <person name="Quandt C.A."/>
            <person name="Ciobanu D."/>
            <person name="Clum A."/>
            <person name="Salamov A."/>
            <person name="Andreopoulos B."/>
            <person name="Cheng J.F."/>
            <person name="Woyke T."/>
            <person name="Pelin A."/>
            <person name="Henrissat B."/>
            <person name="Reynolds N.K."/>
            <person name="Benny G.L."/>
            <person name="Smith M.E."/>
            <person name="James T.Y."/>
            <person name="Grigoriev I.V."/>
        </authorList>
    </citation>
    <scope>NUCLEOTIDE SEQUENCE [LARGE SCALE GENOMIC DNA]</scope>
    <source>
        <strain evidence="4">RSA 468</strain>
    </source>
</reference>
<accession>A0A4Q0A0S5</accession>
<evidence type="ECO:0000256" key="1">
    <source>
        <dbReference type="ARBA" id="ARBA00006082"/>
    </source>
</evidence>
<dbReference type="SUPFAM" id="SSF55874">
    <property type="entry name" value="ATPase domain of HSP90 chaperone/DNA topoisomerase II/histidine kinase"/>
    <property type="match status" value="1"/>
</dbReference>
<dbReference type="Proteomes" id="UP000268162">
    <property type="component" value="Unassembled WGS sequence"/>
</dbReference>
<dbReference type="GO" id="GO:0016887">
    <property type="term" value="F:ATP hydrolysis activity"/>
    <property type="evidence" value="ECO:0007669"/>
    <property type="project" value="InterPro"/>
</dbReference>
<protein>
    <submittedName>
        <fullName evidence="3">Uncharacterized protein</fullName>
    </submittedName>
</protein>